<keyword evidence="15" id="KW-0902">Two-component regulatory system</keyword>
<reference evidence="23 24" key="1">
    <citation type="submission" date="2019-04" db="EMBL/GenBank/DDBJ databases">
        <title>Flavobacterium sp. strain DS2-A Genome sequencing and assembly.</title>
        <authorList>
            <person name="Kim I."/>
        </authorList>
    </citation>
    <scope>NUCLEOTIDE SEQUENCE [LARGE SCALE GENOMIC DNA]</scope>
    <source>
        <strain evidence="23 24">DS2-A</strain>
    </source>
</reference>
<keyword evidence="16" id="KW-0411">Iron-sulfur</keyword>
<dbReference type="InterPro" id="IPR011712">
    <property type="entry name" value="Sig_transdc_His_kin_sub3_dim/P"/>
</dbReference>
<organism evidence="23 24">
    <name type="scientific">Flavobacterium humi</name>
    <dbReference type="NCBI Taxonomy" id="2562683"/>
    <lineage>
        <taxon>Bacteria</taxon>
        <taxon>Pseudomonadati</taxon>
        <taxon>Bacteroidota</taxon>
        <taxon>Flavobacteriia</taxon>
        <taxon>Flavobacteriales</taxon>
        <taxon>Flavobacteriaceae</taxon>
        <taxon>Flavobacterium</taxon>
    </lineage>
</organism>
<keyword evidence="24" id="KW-1185">Reference proteome</keyword>
<dbReference type="PROSITE" id="PS50109">
    <property type="entry name" value="HIS_KIN"/>
    <property type="match status" value="1"/>
</dbReference>
<comment type="catalytic activity">
    <reaction evidence="1">
        <text>ATP + protein L-histidine = ADP + protein N-phospho-L-histidine.</text>
        <dbReference type="EC" id="2.7.13.3"/>
    </reaction>
</comment>
<comment type="function">
    <text evidence="17">Member of the two-component regulatory system NreB/NreC involved in the control of dissimilatory nitrate/nitrite reduction in response to oxygen. NreB functions as a direct oxygen sensor histidine kinase which is autophosphorylated, in the absence of oxygen, probably at the conserved histidine residue, and transfers its phosphate group probably to a conserved aspartate residue of NreC. NreB/NreC activates the expression of the nitrate (narGHJI) and nitrite (nir) reductase operons, as well as the putative nitrate transporter gene narT.</text>
</comment>
<dbReference type="GO" id="GO:0016020">
    <property type="term" value="C:membrane"/>
    <property type="evidence" value="ECO:0007669"/>
    <property type="project" value="InterPro"/>
</dbReference>
<evidence type="ECO:0000256" key="1">
    <source>
        <dbReference type="ARBA" id="ARBA00000085"/>
    </source>
</evidence>
<dbReference type="Pfam" id="PF07730">
    <property type="entry name" value="HisKA_3"/>
    <property type="match status" value="1"/>
</dbReference>
<keyword evidence="8" id="KW-0597">Phosphoprotein</keyword>
<evidence type="ECO:0000313" key="23">
    <source>
        <dbReference type="EMBL" id="TGD59208.1"/>
    </source>
</evidence>
<dbReference type="InterPro" id="IPR036890">
    <property type="entry name" value="HATPase_C_sf"/>
</dbReference>
<dbReference type="EC" id="2.7.13.3" evidence="4"/>
<feature type="domain" description="Histidine kinase" evidence="22">
    <location>
        <begin position="502"/>
        <end position="590"/>
    </location>
</feature>
<gene>
    <name evidence="23" type="ORF">E4635_04980</name>
</gene>
<evidence type="ECO:0000256" key="9">
    <source>
        <dbReference type="ARBA" id="ARBA00022679"/>
    </source>
</evidence>
<keyword evidence="13" id="KW-0067">ATP-binding</keyword>
<dbReference type="Gene3D" id="3.30.565.10">
    <property type="entry name" value="Histidine kinase-like ATPase, C-terminal domain"/>
    <property type="match status" value="1"/>
</dbReference>
<dbReference type="InterPro" id="IPR003594">
    <property type="entry name" value="HATPase_dom"/>
</dbReference>
<dbReference type="SMART" id="SM00387">
    <property type="entry name" value="HATPase_c"/>
    <property type="match status" value="1"/>
</dbReference>
<dbReference type="PANTHER" id="PTHR24421:SF10">
    <property type="entry name" value="NITRATE_NITRITE SENSOR PROTEIN NARQ"/>
    <property type="match status" value="1"/>
</dbReference>
<dbReference type="GO" id="GO:0000155">
    <property type="term" value="F:phosphorelay sensor kinase activity"/>
    <property type="evidence" value="ECO:0007669"/>
    <property type="project" value="InterPro"/>
</dbReference>
<dbReference type="EMBL" id="SRLH01000002">
    <property type="protein sequence ID" value="TGD59208.1"/>
    <property type="molecule type" value="Genomic_DNA"/>
</dbReference>
<evidence type="ECO:0000256" key="5">
    <source>
        <dbReference type="ARBA" id="ARBA00017322"/>
    </source>
</evidence>
<feature type="chain" id="PRO_5021203388" description="Oxygen sensor histidine kinase NreB" evidence="21">
    <location>
        <begin position="24"/>
        <end position="590"/>
    </location>
</feature>
<evidence type="ECO:0000256" key="19">
    <source>
        <dbReference type="SAM" id="Coils"/>
    </source>
</evidence>
<dbReference type="AlphaFoldDB" id="A0A4Z0LBD5"/>
<dbReference type="Gene3D" id="1.25.40.10">
    <property type="entry name" value="Tetratricopeptide repeat domain"/>
    <property type="match status" value="1"/>
</dbReference>
<comment type="cofactor">
    <cofactor evidence="2">
        <name>[4Fe-4S] cluster</name>
        <dbReference type="ChEBI" id="CHEBI:49883"/>
    </cofactor>
</comment>
<keyword evidence="12" id="KW-0418">Kinase</keyword>
<evidence type="ECO:0000259" key="22">
    <source>
        <dbReference type="PROSITE" id="PS50109"/>
    </source>
</evidence>
<dbReference type="Pfam" id="PF02518">
    <property type="entry name" value="HATPase_c"/>
    <property type="match status" value="1"/>
</dbReference>
<dbReference type="Proteomes" id="UP000297407">
    <property type="component" value="Unassembled WGS sequence"/>
</dbReference>
<evidence type="ECO:0000256" key="10">
    <source>
        <dbReference type="ARBA" id="ARBA00022723"/>
    </source>
</evidence>
<protein>
    <recommendedName>
        <fullName evidence="5">Oxygen sensor histidine kinase NreB</fullName>
        <ecNumber evidence="4">2.7.13.3</ecNumber>
    </recommendedName>
    <alternativeName>
        <fullName evidence="18">Nitrogen regulation protein B</fullName>
    </alternativeName>
</protein>
<dbReference type="GO" id="GO:0005524">
    <property type="term" value="F:ATP binding"/>
    <property type="evidence" value="ECO:0007669"/>
    <property type="project" value="UniProtKB-KW"/>
</dbReference>
<keyword evidence="21" id="KW-0732">Signal</keyword>
<feature type="coiled-coil region" evidence="19">
    <location>
        <begin position="364"/>
        <end position="403"/>
    </location>
</feature>
<dbReference type="SUPFAM" id="SSF48452">
    <property type="entry name" value="TPR-like"/>
    <property type="match status" value="1"/>
</dbReference>
<evidence type="ECO:0000256" key="18">
    <source>
        <dbReference type="ARBA" id="ARBA00030800"/>
    </source>
</evidence>
<comment type="caution">
    <text evidence="23">The sequence shown here is derived from an EMBL/GenBank/DDBJ whole genome shotgun (WGS) entry which is preliminary data.</text>
</comment>
<evidence type="ECO:0000256" key="11">
    <source>
        <dbReference type="ARBA" id="ARBA00022741"/>
    </source>
</evidence>
<keyword evidence="11" id="KW-0547">Nucleotide-binding</keyword>
<evidence type="ECO:0000256" key="16">
    <source>
        <dbReference type="ARBA" id="ARBA00023014"/>
    </source>
</evidence>
<comment type="subcellular location">
    <subcellularLocation>
        <location evidence="3">Cytoplasm</location>
    </subcellularLocation>
</comment>
<evidence type="ECO:0000256" key="21">
    <source>
        <dbReference type="SAM" id="SignalP"/>
    </source>
</evidence>
<accession>A0A4Z0LBD5</accession>
<keyword evidence="19" id="KW-0175">Coiled coil</keyword>
<evidence type="ECO:0000256" key="20">
    <source>
        <dbReference type="SAM" id="Phobius"/>
    </source>
</evidence>
<keyword evidence="10" id="KW-0479">Metal-binding</keyword>
<dbReference type="InterPro" id="IPR011990">
    <property type="entry name" value="TPR-like_helical_dom_sf"/>
</dbReference>
<dbReference type="SMART" id="SM00028">
    <property type="entry name" value="TPR"/>
    <property type="match status" value="4"/>
</dbReference>
<dbReference type="PANTHER" id="PTHR24421">
    <property type="entry name" value="NITRATE/NITRITE SENSOR PROTEIN NARX-RELATED"/>
    <property type="match status" value="1"/>
</dbReference>
<evidence type="ECO:0000256" key="7">
    <source>
        <dbReference type="ARBA" id="ARBA00022490"/>
    </source>
</evidence>
<sequence length="590" mass="67445">MALRKRKRFLFAAVFCTAVFSFAQETSLEVLQKHIANKEIESSKLVVSRLKQQKLSKLQKAGLLYWEANLLRLENKDDLSYKSYIAAKEGYSELDSIDKVAKINLEIVSLLLAVNNNNTDYNLYINEFLEYAKKTNKPEFLSQGFMQLGKSFYNTNPALAIHYFQKAATENSKTKDVVYGARIWQNIGATYASDKVMKLDSALYLYEKALQVYRKNNLPEYISYIYINKGVVFTKKKQFEKALGSFLKADSIPVKEFKNKNKEALYGFMAAAYKETGEYKKALEFVEKQKVYQEILNESDQKKAIDEISIKYKTKEKEKENQTLKQQLLQNKMALTAIIVALVFSIIIGLLAVKNLSKKKKIISQEKLLEIQKLEKKLKENELNEIDRMLEGQEKERQKIANELHDNLGSLLATLKFNFQAIQNKGASHELLFQKTDSIIDEAYQEVRNIAHLKNFGIIGKEGLLVSVKKMAEKMSVRNTTQFNVIPFGLGERLEGNMERAIFRFIQELCTNCLKYAEATEVNIYLNQHDVHEINIIVEDNGNGFDPGKINAHQGMGLKNIEAKVEQLNGTFTIDSGISKGTTIIIELPL</sequence>
<dbReference type="GO" id="GO:0046872">
    <property type="term" value="F:metal ion binding"/>
    <property type="evidence" value="ECO:0007669"/>
    <property type="project" value="UniProtKB-KW"/>
</dbReference>
<dbReference type="InterPro" id="IPR005467">
    <property type="entry name" value="His_kinase_dom"/>
</dbReference>
<evidence type="ECO:0000256" key="6">
    <source>
        <dbReference type="ARBA" id="ARBA00022485"/>
    </source>
</evidence>
<feature type="signal peptide" evidence="21">
    <location>
        <begin position="1"/>
        <end position="23"/>
    </location>
</feature>
<dbReference type="InterPro" id="IPR050482">
    <property type="entry name" value="Sensor_HK_TwoCompSys"/>
</dbReference>
<dbReference type="GO" id="GO:0051539">
    <property type="term" value="F:4 iron, 4 sulfur cluster binding"/>
    <property type="evidence" value="ECO:0007669"/>
    <property type="project" value="UniProtKB-KW"/>
</dbReference>
<evidence type="ECO:0000256" key="8">
    <source>
        <dbReference type="ARBA" id="ARBA00022553"/>
    </source>
</evidence>
<dbReference type="GO" id="GO:0005737">
    <property type="term" value="C:cytoplasm"/>
    <property type="evidence" value="ECO:0007669"/>
    <property type="project" value="UniProtKB-SubCell"/>
</dbReference>
<dbReference type="CDD" id="cd16917">
    <property type="entry name" value="HATPase_UhpB-NarQ-NarX-like"/>
    <property type="match status" value="1"/>
</dbReference>
<dbReference type="GO" id="GO:0046983">
    <property type="term" value="F:protein dimerization activity"/>
    <property type="evidence" value="ECO:0007669"/>
    <property type="project" value="InterPro"/>
</dbReference>
<keyword evidence="14" id="KW-0408">Iron</keyword>
<dbReference type="InterPro" id="IPR004358">
    <property type="entry name" value="Sig_transdc_His_kin-like_C"/>
</dbReference>
<proteinExistence type="predicted"/>
<evidence type="ECO:0000256" key="3">
    <source>
        <dbReference type="ARBA" id="ARBA00004496"/>
    </source>
</evidence>
<keyword evidence="20" id="KW-0472">Membrane</keyword>
<keyword evidence="20" id="KW-0812">Transmembrane</keyword>
<keyword evidence="6" id="KW-0004">4Fe-4S</keyword>
<evidence type="ECO:0000256" key="15">
    <source>
        <dbReference type="ARBA" id="ARBA00023012"/>
    </source>
</evidence>
<dbReference type="InterPro" id="IPR019734">
    <property type="entry name" value="TPR_rpt"/>
</dbReference>
<dbReference type="Gene3D" id="1.20.5.1930">
    <property type="match status" value="1"/>
</dbReference>
<keyword evidence="20" id="KW-1133">Transmembrane helix</keyword>
<keyword evidence="7" id="KW-0963">Cytoplasm</keyword>
<evidence type="ECO:0000256" key="2">
    <source>
        <dbReference type="ARBA" id="ARBA00001966"/>
    </source>
</evidence>
<evidence type="ECO:0000256" key="4">
    <source>
        <dbReference type="ARBA" id="ARBA00012438"/>
    </source>
</evidence>
<evidence type="ECO:0000256" key="17">
    <source>
        <dbReference type="ARBA" id="ARBA00024827"/>
    </source>
</evidence>
<evidence type="ECO:0000313" key="24">
    <source>
        <dbReference type="Proteomes" id="UP000297407"/>
    </source>
</evidence>
<evidence type="ECO:0000256" key="12">
    <source>
        <dbReference type="ARBA" id="ARBA00022777"/>
    </source>
</evidence>
<keyword evidence="9" id="KW-0808">Transferase</keyword>
<name>A0A4Z0LBD5_9FLAO</name>
<feature type="transmembrane region" description="Helical" evidence="20">
    <location>
        <begin position="333"/>
        <end position="353"/>
    </location>
</feature>
<dbReference type="PRINTS" id="PR00344">
    <property type="entry name" value="BCTRLSENSOR"/>
</dbReference>
<dbReference type="OrthoDB" id="9778366at2"/>
<dbReference type="SUPFAM" id="SSF55874">
    <property type="entry name" value="ATPase domain of HSP90 chaperone/DNA topoisomerase II/histidine kinase"/>
    <property type="match status" value="1"/>
</dbReference>
<evidence type="ECO:0000256" key="13">
    <source>
        <dbReference type="ARBA" id="ARBA00022840"/>
    </source>
</evidence>
<evidence type="ECO:0000256" key="14">
    <source>
        <dbReference type="ARBA" id="ARBA00023004"/>
    </source>
</evidence>